<evidence type="ECO:0000313" key="3">
    <source>
        <dbReference type="EMBL" id="OYO18428.1"/>
    </source>
</evidence>
<reference evidence="3 4" key="1">
    <citation type="submission" date="2017-07" db="EMBL/GenBank/DDBJ databases">
        <title>Draft whole genome sequences of clinical Proprionibacteriaceae strains.</title>
        <authorList>
            <person name="Bernier A.-M."/>
            <person name="Bernard K."/>
            <person name="Domingo M.-C."/>
        </authorList>
    </citation>
    <scope>NUCLEOTIDE SEQUENCE [LARGE SCALE GENOMIC DNA]</scope>
    <source>
        <strain evidence="3 4">NML 130396</strain>
    </source>
</reference>
<feature type="signal peptide" evidence="2">
    <location>
        <begin position="1"/>
        <end position="27"/>
    </location>
</feature>
<dbReference type="AlphaFoldDB" id="A0A255GRL8"/>
<evidence type="ECO:0000313" key="4">
    <source>
        <dbReference type="Proteomes" id="UP000216311"/>
    </source>
</evidence>
<dbReference type="EMBL" id="NMVQ01000044">
    <property type="protein sequence ID" value="OYO18428.1"/>
    <property type="molecule type" value="Genomic_DNA"/>
</dbReference>
<feature type="chain" id="PRO_5039585011" evidence="2">
    <location>
        <begin position="28"/>
        <end position="186"/>
    </location>
</feature>
<feature type="region of interest" description="Disordered" evidence="1">
    <location>
        <begin position="145"/>
        <end position="186"/>
    </location>
</feature>
<evidence type="ECO:0000256" key="2">
    <source>
        <dbReference type="SAM" id="SignalP"/>
    </source>
</evidence>
<comment type="caution">
    <text evidence="3">The sequence shown here is derived from an EMBL/GenBank/DDBJ whole genome shotgun (WGS) entry which is preliminary data.</text>
</comment>
<protein>
    <submittedName>
        <fullName evidence="3">Uncharacterized protein</fullName>
    </submittedName>
</protein>
<sequence length="186" mass="18472">MISKKLAAFTLAAGVALSGAYAASAIAAPSQGGALNTRPGKQMSTPAPGTKAAAISDMDSDKPTYAVGDNYTVTVSVQTNTDGNYTVGYSKVTGATCQGSGSIPVSFTGVTTPQTKKVTFTCRVNSFPVNGQVTLTTPEGVTNLTPSSPYTIGGSLPSGTATPTKAPTSKAPTTKPSTGGLAKTGV</sequence>
<organism evidence="3 4">
    <name type="scientific">Enemella dayhoffiae</name>
    <dbReference type="NCBI Taxonomy" id="2016507"/>
    <lineage>
        <taxon>Bacteria</taxon>
        <taxon>Bacillati</taxon>
        <taxon>Actinomycetota</taxon>
        <taxon>Actinomycetes</taxon>
        <taxon>Propionibacteriales</taxon>
        <taxon>Propionibacteriaceae</taxon>
        <taxon>Enemella</taxon>
    </lineage>
</organism>
<gene>
    <name evidence="3" type="ORF">CGZ93_15725</name>
</gene>
<proteinExistence type="predicted"/>
<dbReference type="Proteomes" id="UP000216311">
    <property type="component" value="Unassembled WGS sequence"/>
</dbReference>
<keyword evidence="2" id="KW-0732">Signal</keyword>
<dbReference type="OrthoDB" id="9990996at2"/>
<keyword evidence="4" id="KW-1185">Reference proteome</keyword>
<feature type="compositionally biased region" description="Low complexity" evidence="1">
    <location>
        <begin position="157"/>
        <end position="179"/>
    </location>
</feature>
<accession>A0A255GRL8</accession>
<dbReference type="RefSeq" id="WP_094365096.1">
    <property type="nucleotide sequence ID" value="NZ_NMVQ01000044.1"/>
</dbReference>
<evidence type="ECO:0000256" key="1">
    <source>
        <dbReference type="SAM" id="MobiDB-lite"/>
    </source>
</evidence>
<name>A0A255GRL8_9ACTN</name>